<gene>
    <name evidence="7" type="ORF">JOC95_000342</name>
</gene>
<evidence type="ECO:0000313" key="8">
    <source>
        <dbReference type="Proteomes" id="UP000737402"/>
    </source>
</evidence>
<organism evidence="7 8">
    <name type="scientific">Sutcliffiella tianshenii</name>
    <dbReference type="NCBI Taxonomy" id="1463404"/>
    <lineage>
        <taxon>Bacteria</taxon>
        <taxon>Bacillati</taxon>
        <taxon>Bacillota</taxon>
        <taxon>Bacilli</taxon>
        <taxon>Bacillales</taxon>
        <taxon>Bacillaceae</taxon>
        <taxon>Sutcliffiella</taxon>
    </lineage>
</organism>
<dbReference type="InterPro" id="IPR010070">
    <property type="entry name" value="YjcZ-like"/>
</dbReference>
<feature type="transmembrane region" description="Helical" evidence="6">
    <location>
        <begin position="52"/>
        <end position="71"/>
    </location>
</feature>
<comment type="similarity">
    <text evidence="2">Belongs to the SscA family.</text>
</comment>
<proteinExistence type="inferred from homology"/>
<sequence>MYANVNAPPNVPAPQMVAGVMEAPAMAMPMQMPTYTAPAYGYGCHTPCHHGSAFLLIIVLFILLIIVGCSFPKC</sequence>
<protein>
    <submittedName>
        <fullName evidence="7">Uncharacterized protein (TIGR01732 family)</fullName>
    </submittedName>
</protein>
<evidence type="ECO:0000256" key="6">
    <source>
        <dbReference type="SAM" id="Phobius"/>
    </source>
</evidence>
<dbReference type="Proteomes" id="UP000737402">
    <property type="component" value="Unassembled WGS sequence"/>
</dbReference>
<keyword evidence="4 6" id="KW-1133">Transmembrane helix</keyword>
<evidence type="ECO:0000256" key="2">
    <source>
        <dbReference type="ARBA" id="ARBA00010221"/>
    </source>
</evidence>
<keyword evidence="5 6" id="KW-0472">Membrane</keyword>
<keyword evidence="3 6" id="KW-0812">Transmembrane</keyword>
<keyword evidence="8" id="KW-1185">Reference proteome</keyword>
<comment type="caution">
    <text evidence="7">The sequence shown here is derived from an EMBL/GenBank/DDBJ whole genome shotgun (WGS) entry which is preliminary data.</text>
</comment>
<dbReference type="Pfam" id="PF09680">
    <property type="entry name" value="YjcZ_2"/>
    <property type="match status" value="1"/>
</dbReference>
<dbReference type="EMBL" id="JAFBED010000001">
    <property type="protein sequence ID" value="MBM7618500.1"/>
    <property type="molecule type" value="Genomic_DNA"/>
</dbReference>
<evidence type="ECO:0000256" key="5">
    <source>
        <dbReference type="ARBA" id="ARBA00023136"/>
    </source>
</evidence>
<dbReference type="NCBIfam" id="TIGR01732">
    <property type="entry name" value="tiny_TM_bacill"/>
    <property type="match status" value="1"/>
</dbReference>
<evidence type="ECO:0000256" key="4">
    <source>
        <dbReference type="ARBA" id="ARBA00022989"/>
    </source>
</evidence>
<accession>A0ABS2NW82</accession>
<name>A0ABS2NW82_9BACI</name>
<evidence type="ECO:0000256" key="3">
    <source>
        <dbReference type="ARBA" id="ARBA00022692"/>
    </source>
</evidence>
<evidence type="ECO:0000256" key="1">
    <source>
        <dbReference type="ARBA" id="ARBA00004167"/>
    </source>
</evidence>
<reference evidence="7 8" key="1">
    <citation type="submission" date="2021-01" db="EMBL/GenBank/DDBJ databases">
        <title>Genomic Encyclopedia of Type Strains, Phase IV (KMG-IV): sequencing the most valuable type-strain genomes for metagenomic binning, comparative biology and taxonomic classification.</title>
        <authorList>
            <person name="Goeker M."/>
        </authorList>
    </citation>
    <scope>NUCLEOTIDE SEQUENCE [LARGE SCALE GENOMIC DNA]</scope>
    <source>
        <strain evidence="7 8">DSM 25879</strain>
    </source>
</reference>
<comment type="subcellular location">
    <subcellularLocation>
        <location evidence="1">Membrane</location>
        <topology evidence="1">Single-pass membrane protein</topology>
    </subcellularLocation>
</comment>
<evidence type="ECO:0000313" key="7">
    <source>
        <dbReference type="EMBL" id="MBM7618500.1"/>
    </source>
</evidence>